<dbReference type="Proteomes" id="UP000827549">
    <property type="component" value="Chromosome 3"/>
</dbReference>
<proteinExistence type="predicted"/>
<evidence type="ECO:0000256" key="1">
    <source>
        <dbReference type="SAM" id="MobiDB-lite"/>
    </source>
</evidence>
<evidence type="ECO:0000313" key="4">
    <source>
        <dbReference type="Proteomes" id="UP000827549"/>
    </source>
</evidence>
<dbReference type="RefSeq" id="XP_062627015.1">
    <property type="nucleotide sequence ID" value="XM_062771031.1"/>
</dbReference>
<keyword evidence="4" id="KW-1185">Reference proteome</keyword>
<sequence>MLSVASSLFGKSSTLSAYTLHSAGPSPSSSSTALPGIGPSSGRSSPAVPGGPAHAKPFNAGLWKVLAATHKTTGKDVSVWVFEKKVLDGLRSGRDYVVEQLKKEATALSRLRHPDILHMVEPLEESRSELTFVTETVTATLGNLIAAAKSGKGRSDDAGEVDLDEVEIQKGTLQIAKGLGFLHQQAKSVHLNLNPDAILINAKGDWKLSGLQYTTPLQGTDGNPTRAQYPEVDGRLPPQIQWKLDYLAPEYAIDQQLSTANDLYSLGCVLYAVHIGKAPFANRGSLQSLRENADGGLTRREYARGPRWERSSNELKDLLPRLLTRNANGRISLASLATHPFFSSLAISTLNFLDPTTFASKPREEKATFLRGLVRVLPTFSARLKKGKILLSLLEEMKDPYLLPFILPNVFEISKSLSKEEFATVLPKLQPLFALKDPPQNMLTLLENLTLFEEKTSPQVFREAVMPLIYNSLESEHLPVQERVLKAVPHLTEILDYGTVQNVLLVKVAILFTRTRILSVKVQTLECFRAMVATLDATTLTTKLVPLLAKIKTKEPAVTMATLSVQEAMGQKVSLEAIATLVLPQLWAMSMGPLLNADQFSRFMQVIKTLGARVEKEHSQHLREVRKMEEQTNAFSNGTTDGTPFDFNSVVGASGEVDFEALVKGQGGASSSTAAASASLDPWGDDGWGDSTSTPDLESSFPGLNLSSAPVAPASPPQSQSRATGGKLKARAIPSSSFNASVFEATPQPQRLPSFGATSPSQPGRTPSFGAPVQPQRLGSFGATSAPLSPSLAGPAQPSSGPNYNLSLQPQAPKPTSPTYASFGAPLQPTRSPPRQATQPSFAAPSFSALPPPIAAQPSYGQPLQPAATAPAAARPPPGWTSGLMQPTAAPKPAWGSGPASKSDWGDFDPLK</sequence>
<gene>
    <name evidence="3" type="primary">ppk32</name>
    <name evidence="3" type="ORF">LOC62_03G004512</name>
</gene>
<dbReference type="SMART" id="SM00220">
    <property type="entry name" value="S_TKc"/>
    <property type="match status" value="1"/>
</dbReference>
<organism evidence="3 4">
    <name type="scientific">Vanrija pseudolonga</name>
    <dbReference type="NCBI Taxonomy" id="143232"/>
    <lineage>
        <taxon>Eukaryota</taxon>
        <taxon>Fungi</taxon>
        <taxon>Dikarya</taxon>
        <taxon>Basidiomycota</taxon>
        <taxon>Agaricomycotina</taxon>
        <taxon>Tremellomycetes</taxon>
        <taxon>Trichosporonales</taxon>
        <taxon>Trichosporonaceae</taxon>
        <taxon>Vanrija</taxon>
    </lineage>
</organism>
<feature type="compositionally biased region" description="Low complexity" evidence="1">
    <location>
        <begin position="669"/>
        <end position="679"/>
    </location>
</feature>
<dbReference type="GeneID" id="87807750"/>
<dbReference type="Gene3D" id="1.25.10.10">
    <property type="entry name" value="Leucine-rich Repeat Variant"/>
    <property type="match status" value="1"/>
</dbReference>
<dbReference type="PROSITE" id="PS50011">
    <property type="entry name" value="PROTEIN_KINASE_DOM"/>
    <property type="match status" value="1"/>
</dbReference>
<feature type="compositionally biased region" description="Low complexity" evidence="1">
    <location>
        <begin position="863"/>
        <end position="873"/>
    </location>
</feature>
<dbReference type="InterPro" id="IPR051177">
    <property type="entry name" value="CIK-Related_Protein"/>
</dbReference>
<name>A0AAF1BQI4_9TREE</name>
<accession>A0AAF1BQI4</accession>
<feature type="region of interest" description="Disordered" evidence="1">
    <location>
        <begin position="668"/>
        <end position="731"/>
    </location>
</feature>
<feature type="compositionally biased region" description="Low complexity" evidence="1">
    <location>
        <begin position="20"/>
        <end position="46"/>
    </location>
</feature>
<feature type="region of interest" description="Disordered" evidence="1">
    <location>
        <begin position="20"/>
        <end position="53"/>
    </location>
</feature>
<dbReference type="InterPro" id="IPR011009">
    <property type="entry name" value="Kinase-like_dom_sf"/>
</dbReference>
<dbReference type="InterPro" id="IPR011989">
    <property type="entry name" value="ARM-like"/>
</dbReference>
<evidence type="ECO:0000313" key="3">
    <source>
        <dbReference type="EMBL" id="WOO80983.1"/>
    </source>
</evidence>
<dbReference type="InterPro" id="IPR016024">
    <property type="entry name" value="ARM-type_fold"/>
</dbReference>
<dbReference type="Pfam" id="PF00069">
    <property type="entry name" value="Pkinase"/>
    <property type="match status" value="1"/>
</dbReference>
<protein>
    <submittedName>
        <fullName evidence="3">Protein kinase domain-containing protein ppk32</fullName>
    </submittedName>
</protein>
<feature type="compositionally biased region" description="Low complexity" evidence="1">
    <location>
        <begin position="707"/>
        <end position="723"/>
    </location>
</feature>
<feature type="compositionally biased region" description="Polar residues" evidence="1">
    <location>
        <begin position="829"/>
        <end position="839"/>
    </location>
</feature>
<dbReference type="Gene3D" id="1.10.510.10">
    <property type="entry name" value="Transferase(Phosphotransferase) domain 1"/>
    <property type="match status" value="1"/>
</dbReference>
<dbReference type="GO" id="GO:0005524">
    <property type="term" value="F:ATP binding"/>
    <property type="evidence" value="ECO:0007669"/>
    <property type="project" value="InterPro"/>
</dbReference>
<feature type="compositionally biased region" description="Polar residues" evidence="1">
    <location>
        <begin position="797"/>
        <end position="810"/>
    </location>
</feature>
<keyword evidence="3" id="KW-0808">Transferase</keyword>
<dbReference type="SUPFAM" id="SSF56112">
    <property type="entry name" value="Protein kinase-like (PK-like)"/>
    <property type="match status" value="1"/>
</dbReference>
<dbReference type="EMBL" id="CP086716">
    <property type="protein sequence ID" value="WOO80983.1"/>
    <property type="molecule type" value="Genomic_DNA"/>
</dbReference>
<feature type="compositionally biased region" description="Low complexity" evidence="1">
    <location>
        <begin position="840"/>
        <end position="849"/>
    </location>
</feature>
<dbReference type="PANTHER" id="PTHR12984">
    <property type="entry name" value="SCY1-RELATED S/T PROTEIN KINASE-LIKE"/>
    <property type="match status" value="1"/>
</dbReference>
<reference evidence="3" key="1">
    <citation type="submission" date="2023-10" db="EMBL/GenBank/DDBJ databases">
        <authorList>
            <person name="Noh H."/>
        </authorList>
    </citation>
    <scope>NUCLEOTIDE SEQUENCE</scope>
    <source>
        <strain evidence="3">DUCC4014</strain>
    </source>
</reference>
<feature type="region of interest" description="Disordered" evidence="1">
    <location>
        <begin position="745"/>
        <end position="912"/>
    </location>
</feature>
<dbReference type="CDD" id="cd14011">
    <property type="entry name" value="PK_SCY1_like"/>
    <property type="match status" value="1"/>
</dbReference>
<dbReference type="SUPFAM" id="SSF48371">
    <property type="entry name" value="ARM repeat"/>
    <property type="match status" value="1"/>
</dbReference>
<dbReference type="GO" id="GO:0004672">
    <property type="term" value="F:protein kinase activity"/>
    <property type="evidence" value="ECO:0007669"/>
    <property type="project" value="InterPro"/>
</dbReference>
<dbReference type="InterPro" id="IPR000719">
    <property type="entry name" value="Prot_kinase_dom"/>
</dbReference>
<dbReference type="Gene3D" id="3.30.200.20">
    <property type="entry name" value="Phosphorylase Kinase, domain 1"/>
    <property type="match status" value="1"/>
</dbReference>
<dbReference type="AlphaFoldDB" id="A0AAF1BQI4"/>
<feature type="domain" description="Protein kinase" evidence="2">
    <location>
        <begin position="51"/>
        <end position="342"/>
    </location>
</feature>
<feature type="compositionally biased region" description="Polar residues" evidence="1">
    <location>
        <begin position="747"/>
        <end position="765"/>
    </location>
</feature>
<evidence type="ECO:0000259" key="2">
    <source>
        <dbReference type="PROSITE" id="PS50011"/>
    </source>
</evidence>
<dbReference type="PANTHER" id="PTHR12984:SF6">
    <property type="entry name" value="SCY1-LIKE PROTEIN 2"/>
    <property type="match status" value="1"/>
</dbReference>
<keyword evidence="3" id="KW-0418">Kinase</keyword>